<protein>
    <submittedName>
        <fullName evidence="3">SERPIN domain-containing protein</fullName>
    </submittedName>
</protein>
<dbReference type="EMBL" id="UYYF01001191">
    <property type="protein sequence ID" value="VDM99634.1"/>
    <property type="molecule type" value="Genomic_DNA"/>
</dbReference>
<dbReference type="Proteomes" id="UP000276776">
    <property type="component" value="Unassembled WGS sequence"/>
</dbReference>
<evidence type="ECO:0000313" key="2">
    <source>
        <dbReference type="Proteomes" id="UP000276776"/>
    </source>
</evidence>
<gene>
    <name evidence="1" type="ORF">TCLT_LOCUS3255</name>
</gene>
<dbReference type="STRING" id="103827.A0A0N5CSQ4"/>
<dbReference type="AlphaFoldDB" id="A0A0N5CSQ4"/>
<accession>A0A0N5CSQ4</accession>
<organism evidence="3">
    <name type="scientific">Thelazia callipaeda</name>
    <name type="common">Oriental eyeworm</name>
    <name type="synonym">Parasitic nematode</name>
    <dbReference type="NCBI Taxonomy" id="103827"/>
    <lineage>
        <taxon>Eukaryota</taxon>
        <taxon>Metazoa</taxon>
        <taxon>Ecdysozoa</taxon>
        <taxon>Nematoda</taxon>
        <taxon>Chromadorea</taxon>
        <taxon>Rhabditida</taxon>
        <taxon>Spirurina</taxon>
        <taxon>Spiruromorpha</taxon>
        <taxon>Thelazioidea</taxon>
        <taxon>Thelaziidae</taxon>
        <taxon>Thelazia</taxon>
    </lineage>
</organism>
<evidence type="ECO:0000313" key="3">
    <source>
        <dbReference type="WBParaSite" id="TCLT_0000326001-mRNA-1"/>
    </source>
</evidence>
<evidence type="ECO:0000313" key="1">
    <source>
        <dbReference type="EMBL" id="VDM99634.1"/>
    </source>
</evidence>
<dbReference type="WBParaSite" id="TCLT_0000326001-mRNA-1">
    <property type="protein sequence ID" value="TCLT_0000326001-mRNA-1"/>
    <property type="gene ID" value="TCLT_0000326001"/>
</dbReference>
<name>A0A0N5CSQ4_THECL</name>
<dbReference type="OrthoDB" id="10516155at2759"/>
<reference evidence="1 2" key="2">
    <citation type="submission" date="2018-11" db="EMBL/GenBank/DDBJ databases">
        <authorList>
            <consortium name="Pathogen Informatics"/>
        </authorList>
    </citation>
    <scope>NUCLEOTIDE SEQUENCE [LARGE SCALE GENOMIC DNA]</scope>
</reference>
<keyword evidence="2" id="KW-1185">Reference proteome</keyword>
<proteinExistence type="predicted"/>
<sequence length="85" mass="9499">MHAEIIFDTPFLYMVVSKSEAGRLFLISMGRFTNIQETNPPDNSVSSNQPSTSKINKIIKRNILDDLNVSENSSNVDEPLVAMKV</sequence>
<reference evidence="3" key="1">
    <citation type="submission" date="2017-02" db="UniProtKB">
        <authorList>
            <consortium name="WormBaseParasite"/>
        </authorList>
    </citation>
    <scope>IDENTIFICATION</scope>
</reference>